<dbReference type="CDD" id="cd04433">
    <property type="entry name" value="AFD_class_I"/>
    <property type="match status" value="1"/>
</dbReference>
<dbReference type="RefSeq" id="WP_163790004.1">
    <property type="nucleotide sequence ID" value="NZ_AP022587.1"/>
</dbReference>
<name>A0A7I7Q6K2_9MYCO</name>
<evidence type="ECO:0000313" key="5">
    <source>
        <dbReference type="EMBL" id="BBY21985.1"/>
    </source>
</evidence>
<dbReference type="InterPro" id="IPR042099">
    <property type="entry name" value="ANL_N_sf"/>
</dbReference>
<sequence length="500" mass="53115">MSNELAERLRTVLTLDPGEPAIEFAGEWTDWAALHTIATEVEQRLTATGLDAGAPVSVVLRNHPAMVGALIGVLLAGATTVTVNAAQGDTGLSADIAELNLAAVIALESDWQRVGVRDAATGALGLRVANDPAGVTAVTGLEAPGPGPFRPEPDGIAVEMLTSGTTGPPKRIPLTYQAFGNTVAVAAAHYSGSGNNQPRLRSGVAIVSSPLVHMSGLFRTLMNLCEGRRIALLERFRVTDFVDLVLRHQPRAVSLVPSALSMVLDAHVEPEVFASVEVVTSGTAHLPVTVQEAFEKRYDVAVMPSYGATEFAGGVAGWNLALHREWATSKRGSVGRPQRGREVRIVSLDDDSELGPGAQGRIEVRTEGREWVRTTDIGRIDADGFLYVDGRTDDIIIRGGFKVAPADVVEALRSHPAVRDAGVTGLPDERLGAVPAAAVELCSSAAADANELLDFLRDRLTRYQLPARLIIVGELPRTPSMKVSQPALRELFDDVVEVRA</sequence>
<dbReference type="InterPro" id="IPR045851">
    <property type="entry name" value="AMP-bd_C_sf"/>
</dbReference>
<organism evidence="5 6">
    <name type="scientific">Mycobacterium stomatepiae</name>
    <dbReference type="NCBI Taxonomy" id="470076"/>
    <lineage>
        <taxon>Bacteria</taxon>
        <taxon>Bacillati</taxon>
        <taxon>Actinomycetota</taxon>
        <taxon>Actinomycetes</taxon>
        <taxon>Mycobacteriales</taxon>
        <taxon>Mycobacteriaceae</taxon>
        <taxon>Mycobacterium</taxon>
        <taxon>Mycobacterium simiae complex</taxon>
    </lineage>
</organism>
<keyword evidence="6" id="KW-1185">Reference proteome</keyword>
<feature type="domain" description="AMP-binding enzyme C-terminal" evidence="4">
    <location>
        <begin position="410"/>
        <end position="482"/>
    </location>
</feature>
<dbReference type="EMBL" id="AP022587">
    <property type="protein sequence ID" value="BBY21985.1"/>
    <property type="molecule type" value="Genomic_DNA"/>
</dbReference>
<dbReference type="SUPFAM" id="SSF56801">
    <property type="entry name" value="Acetyl-CoA synthetase-like"/>
    <property type="match status" value="1"/>
</dbReference>
<dbReference type="PANTHER" id="PTHR24096:SF149">
    <property type="entry name" value="AMP-BINDING DOMAIN-CONTAINING PROTEIN-RELATED"/>
    <property type="match status" value="1"/>
</dbReference>
<dbReference type="InterPro" id="IPR000873">
    <property type="entry name" value="AMP-dep_synth/lig_dom"/>
</dbReference>
<dbReference type="Gene3D" id="3.40.50.12780">
    <property type="entry name" value="N-terminal domain of ligase-like"/>
    <property type="match status" value="1"/>
</dbReference>
<dbReference type="Proteomes" id="UP000467130">
    <property type="component" value="Chromosome"/>
</dbReference>
<dbReference type="GO" id="GO:0016405">
    <property type="term" value="F:CoA-ligase activity"/>
    <property type="evidence" value="ECO:0007669"/>
    <property type="project" value="TreeGrafter"/>
</dbReference>
<dbReference type="AlphaFoldDB" id="A0A7I7Q6K2"/>
<dbReference type="Pfam" id="PF13193">
    <property type="entry name" value="AMP-binding_C"/>
    <property type="match status" value="1"/>
</dbReference>
<reference evidence="5 6" key="1">
    <citation type="journal article" date="2019" name="Emerg. Microbes Infect.">
        <title>Comprehensive subspecies identification of 175 nontuberculous mycobacteria species based on 7547 genomic profiles.</title>
        <authorList>
            <person name="Matsumoto Y."/>
            <person name="Kinjo T."/>
            <person name="Motooka D."/>
            <person name="Nabeya D."/>
            <person name="Jung N."/>
            <person name="Uechi K."/>
            <person name="Horii T."/>
            <person name="Iida T."/>
            <person name="Fujita J."/>
            <person name="Nakamura S."/>
        </authorList>
    </citation>
    <scope>NUCLEOTIDE SEQUENCE [LARGE SCALE GENOMIC DNA]</scope>
    <source>
        <strain evidence="5 6">JCM 17783</strain>
    </source>
</reference>
<dbReference type="InterPro" id="IPR025110">
    <property type="entry name" value="AMP-bd_C"/>
</dbReference>
<dbReference type="PANTHER" id="PTHR24096">
    <property type="entry name" value="LONG-CHAIN-FATTY-ACID--COA LIGASE"/>
    <property type="match status" value="1"/>
</dbReference>
<dbReference type="KEGG" id="msto:MSTO_21900"/>
<feature type="domain" description="AMP-dependent synthetase/ligase" evidence="3">
    <location>
        <begin position="16"/>
        <end position="367"/>
    </location>
</feature>
<dbReference type="Gene3D" id="3.30.300.30">
    <property type="match status" value="1"/>
</dbReference>
<evidence type="ECO:0000256" key="2">
    <source>
        <dbReference type="ARBA" id="ARBA00022598"/>
    </source>
</evidence>
<gene>
    <name evidence="5" type="ORF">MSTO_21900</name>
</gene>
<dbReference type="Pfam" id="PF00501">
    <property type="entry name" value="AMP-binding"/>
    <property type="match status" value="1"/>
</dbReference>
<comment type="similarity">
    <text evidence="1">Belongs to the ATP-dependent AMP-binding enzyme family.</text>
</comment>
<proteinExistence type="inferred from homology"/>
<keyword evidence="2 5" id="KW-0436">Ligase</keyword>
<protein>
    <submittedName>
        <fullName evidence="5">O-succinylbenzoate--CoA ligase</fullName>
    </submittedName>
</protein>
<evidence type="ECO:0000259" key="4">
    <source>
        <dbReference type="Pfam" id="PF13193"/>
    </source>
</evidence>
<accession>A0A7I7Q6K2</accession>
<evidence type="ECO:0000259" key="3">
    <source>
        <dbReference type="Pfam" id="PF00501"/>
    </source>
</evidence>
<evidence type="ECO:0000313" key="6">
    <source>
        <dbReference type="Proteomes" id="UP000467130"/>
    </source>
</evidence>
<evidence type="ECO:0000256" key="1">
    <source>
        <dbReference type="ARBA" id="ARBA00006432"/>
    </source>
</evidence>